<dbReference type="SUPFAM" id="SSF47565">
    <property type="entry name" value="Insect pheromone/odorant-binding proteins"/>
    <property type="match status" value="1"/>
</dbReference>
<accession>A0A2R4H1F6</accession>
<keyword evidence="1" id="KW-0732">Signal</keyword>
<protein>
    <submittedName>
        <fullName evidence="2">Odorant binding protein 7</fullName>
    </submittedName>
</protein>
<proteinExistence type="evidence at transcript level"/>
<dbReference type="InterPro" id="IPR006170">
    <property type="entry name" value="PBP/GOBP"/>
</dbReference>
<dbReference type="Gene3D" id="1.10.238.20">
    <property type="entry name" value="Pheromone/general odorant binding protein domain"/>
    <property type="match status" value="1"/>
</dbReference>
<dbReference type="AlphaFoldDB" id="A0A2R4H1F6"/>
<sequence length="129" mass="14867">MYRLTFVLLSVFLGRAIAAEVNPFEEDLKHIKELLDVCGQKFPISEKAAEDLKKGLFPTSDPNIFEHVFCVEKGRGFVDDDGNVVQKNFPEKMWDEMPENCKQNEGADKFEKVKNVHECVLNVMRKYNP</sequence>
<evidence type="ECO:0000256" key="1">
    <source>
        <dbReference type="SAM" id="SignalP"/>
    </source>
</evidence>
<dbReference type="Pfam" id="PF01395">
    <property type="entry name" value="PBP_GOBP"/>
    <property type="match status" value="1"/>
</dbReference>
<reference evidence="2" key="1">
    <citation type="submission" date="2017-08" db="EMBL/GenBank/DDBJ databases">
        <title>Identification of candidate chemosensory genes in male and female Agrilus mali (Coleoptera: Buprestidae) by antennal transcriptome analysis.</title>
        <authorList>
            <person name="Cui X."/>
        </authorList>
    </citation>
    <scope>NUCLEOTIDE SEQUENCE</scope>
</reference>
<dbReference type="GO" id="GO:0005549">
    <property type="term" value="F:odorant binding"/>
    <property type="evidence" value="ECO:0007669"/>
    <property type="project" value="InterPro"/>
</dbReference>
<feature type="signal peptide" evidence="1">
    <location>
        <begin position="1"/>
        <end position="18"/>
    </location>
</feature>
<name>A0A2R4H1F6_9COLE</name>
<dbReference type="EMBL" id="MF615496">
    <property type="protein sequence ID" value="AVU05016.1"/>
    <property type="molecule type" value="mRNA"/>
</dbReference>
<feature type="chain" id="PRO_5015331109" evidence="1">
    <location>
        <begin position="19"/>
        <end position="129"/>
    </location>
</feature>
<organism evidence="2">
    <name type="scientific">Agrilus mali</name>
    <dbReference type="NCBI Taxonomy" id="1917227"/>
    <lineage>
        <taxon>Eukaryota</taxon>
        <taxon>Metazoa</taxon>
        <taxon>Ecdysozoa</taxon>
        <taxon>Arthropoda</taxon>
        <taxon>Hexapoda</taxon>
        <taxon>Insecta</taxon>
        <taxon>Pterygota</taxon>
        <taxon>Neoptera</taxon>
        <taxon>Endopterygota</taxon>
        <taxon>Coleoptera</taxon>
        <taxon>Polyphaga</taxon>
        <taxon>Elateriformia</taxon>
        <taxon>Buprestoidea</taxon>
        <taxon>Buprestidae</taxon>
        <taxon>Agrilinae</taxon>
        <taxon>Agrilus</taxon>
    </lineage>
</organism>
<dbReference type="InterPro" id="IPR036728">
    <property type="entry name" value="PBP_GOBP_sf"/>
</dbReference>
<dbReference type="CDD" id="cd23992">
    <property type="entry name" value="PBP_GOBP"/>
    <property type="match status" value="1"/>
</dbReference>
<evidence type="ECO:0000313" key="2">
    <source>
        <dbReference type="EMBL" id="AVU05016.1"/>
    </source>
</evidence>